<dbReference type="eggNOG" id="ENOG502S7P8">
    <property type="taxonomic scope" value="Eukaryota"/>
</dbReference>
<evidence type="ECO:0000313" key="3">
    <source>
        <dbReference type="Proteomes" id="UP000054988"/>
    </source>
</evidence>
<dbReference type="AlphaFoldDB" id="A0A0W0FNU7"/>
<protein>
    <submittedName>
        <fullName evidence="2">Uncharacterized protein</fullName>
    </submittedName>
</protein>
<dbReference type="Proteomes" id="UP000054988">
    <property type="component" value="Unassembled WGS sequence"/>
</dbReference>
<organism evidence="2 3">
    <name type="scientific">Moniliophthora roreri</name>
    <name type="common">Frosty pod rot fungus</name>
    <name type="synonym">Monilia roreri</name>
    <dbReference type="NCBI Taxonomy" id="221103"/>
    <lineage>
        <taxon>Eukaryota</taxon>
        <taxon>Fungi</taxon>
        <taxon>Dikarya</taxon>
        <taxon>Basidiomycota</taxon>
        <taxon>Agaricomycotina</taxon>
        <taxon>Agaricomycetes</taxon>
        <taxon>Agaricomycetidae</taxon>
        <taxon>Agaricales</taxon>
        <taxon>Marasmiineae</taxon>
        <taxon>Marasmiaceae</taxon>
        <taxon>Moniliophthora</taxon>
    </lineage>
</organism>
<gene>
    <name evidence="2" type="ORF">WG66_9469</name>
</gene>
<accession>A0A0W0FNU7</accession>
<evidence type="ECO:0000313" key="2">
    <source>
        <dbReference type="EMBL" id="KTB37953.1"/>
    </source>
</evidence>
<reference evidence="2 3" key="1">
    <citation type="submission" date="2015-12" db="EMBL/GenBank/DDBJ databases">
        <title>Draft genome sequence of Moniliophthora roreri, the causal agent of frosty pod rot of cacao.</title>
        <authorList>
            <person name="Aime M.C."/>
            <person name="Diaz-Valderrama J.R."/>
            <person name="Kijpornyongpan T."/>
            <person name="Phillips-Mora W."/>
        </authorList>
    </citation>
    <scope>NUCLEOTIDE SEQUENCE [LARGE SCALE GENOMIC DNA]</scope>
    <source>
        <strain evidence="2 3">MCA 2952</strain>
    </source>
</reference>
<feature type="compositionally biased region" description="Basic residues" evidence="1">
    <location>
        <begin position="720"/>
        <end position="730"/>
    </location>
</feature>
<dbReference type="EMBL" id="LATX01001798">
    <property type="protein sequence ID" value="KTB37953.1"/>
    <property type="molecule type" value="Genomic_DNA"/>
</dbReference>
<evidence type="ECO:0000256" key="1">
    <source>
        <dbReference type="SAM" id="MobiDB-lite"/>
    </source>
</evidence>
<sequence>MQNWSALSTFLSNDDFTTNNSPFTPIYAVLDERRRLLLSGTTKELLSMSLSEQKRSLVKYIISKGWTVHTAMNAFESDTSWLSQCISSSLTLEMGISLHQYFAVQSLGMKQCTGPNLSDLDSGKNCFTHLTVERVTWKDPLHTISAAQYDSCDGEFQRYIHHRISGFTEDAALQPLKRCWHTHEGVSHCEGFAYHTKIIVSLPQVLVVRIELDNLKDEWDFPHVLYPVQTHDAKDAGLVYDIVGHSFLGHHHFVGRFVANTDTPTRKKAVFFYDGQSRNGKEGNKGYSHRESGGIKSLLSGRNVPMPEEYKGFRTVTVFYALRGGACAQEWFSDFQKVNLLENLGINLTDDYRNLVSSQPVFEKEGFSRLPTEEMHWLSDSAKKKLNHLEYRSLDLNTCEHASKDVDEGNKTWKVKWWHLNHPAEDASHIPGSFATVDVTRIVDSLYQDVKGRRSVRLGRWKTTAELACDDYDESEKQEDPRLSLPYTKEMERIFSPYWKHFSTIYLVAEMPQLDGLNATEYPFAGWRRQQHARVVPFNGGLHNATQSRITNWLYQNIPGIKDAPPLWVVNGTLQHAFTLWIEHRDRIEFESDSACPVEKQEREQFVRQQAFRRLMEYTGCSEDGSPLPQTFDVDRDSLAQLEQKMFDMSKEAGAAGNWQWGLDVGCHQDDWHPNAHFLGEGQDNYYGNEEELLKGPQYALDKYTKKCEEHKAEVERLKKSAPKPPRPKPRPIPPKMMLKANK</sequence>
<proteinExistence type="predicted"/>
<name>A0A0W0FNU7_MONRR</name>
<comment type="caution">
    <text evidence="2">The sequence shown here is derived from an EMBL/GenBank/DDBJ whole genome shotgun (WGS) entry which is preliminary data.</text>
</comment>
<feature type="region of interest" description="Disordered" evidence="1">
    <location>
        <begin position="712"/>
        <end position="743"/>
    </location>
</feature>